<dbReference type="PANTHER" id="PTHR19143">
    <property type="entry name" value="FIBRINOGEN/TENASCIN/ANGIOPOEITIN"/>
    <property type="match status" value="1"/>
</dbReference>
<comment type="caution">
    <text evidence="2">The sequence shown here is derived from an EMBL/GenBank/DDBJ whole genome shotgun (WGS) entry which is preliminary data.</text>
</comment>
<dbReference type="SMART" id="SM00186">
    <property type="entry name" value="FBG"/>
    <property type="match status" value="1"/>
</dbReference>
<evidence type="ECO:0000313" key="3">
    <source>
        <dbReference type="Proteomes" id="UP000683360"/>
    </source>
</evidence>
<dbReference type="Pfam" id="PF00147">
    <property type="entry name" value="Fibrinogen_C"/>
    <property type="match status" value="1"/>
</dbReference>
<evidence type="ECO:0000313" key="2">
    <source>
        <dbReference type="EMBL" id="CAG2202698.1"/>
    </source>
</evidence>
<proteinExistence type="predicted"/>
<organism evidence="2 3">
    <name type="scientific">Mytilus edulis</name>
    <name type="common">Blue mussel</name>
    <dbReference type="NCBI Taxonomy" id="6550"/>
    <lineage>
        <taxon>Eukaryota</taxon>
        <taxon>Metazoa</taxon>
        <taxon>Spiralia</taxon>
        <taxon>Lophotrochozoa</taxon>
        <taxon>Mollusca</taxon>
        <taxon>Bivalvia</taxon>
        <taxon>Autobranchia</taxon>
        <taxon>Pteriomorphia</taxon>
        <taxon>Mytilida</taxon>
        <taxon>Mytiloidea</taxon>
        <taxon>Mytilidae</taxon>
        <taxon>Mytilinae</taxon>
        <taxon>Mytilus</taxon>
    </lineage>
</organism>
<sequence length="165" mass="18114">MECSPKSEQAQESQILMKTHTPDITPQLKDCSELPPGTSSGVYDITPVNGPTISVFCEMDTGNGGNDYLHAILRQRSYQVRFEVEDFSGNTAYAIYSAMYVGDESTNYTLSLTGYEGTAGNAMVDHNGTPMNGMMFTTRDRDNDISTSHNCGNIKKSGWWHASCT</sequence>
<dbReference type="OrthoDB" id="6108112at2759"/>
<protein>
    <recommendedName>
        <fullName evidence="1">Fibrinogen C-terminal domain-containing protein</fullName>
    </recommendedName>
</protein>
<dbReference type="EMBL" id="CAJPWZ010000896">
    <property type="protein sequence ID" value="CAG2202698.1"/>
    <property type="molecule type" value="Genomic_DNA"/>
</dbReference>
<dbReference type="SUPFAM" id="SSF56496">
    <property type="entry name" value="Fibrinogen C-terminal domain-like"/>
    <property type="match status" value="1"/>
</dbReference>
<dbReference type="InterPro" id="IPR036056">
    <property type="entry name" value="Fibrinogen-like_C"/>
</dbReference>
<feature type="domain" description="Fibrinogen C-terminal" evidence="1">
    <location>
        <begin position="65"/>
        <end position="165"/>
    </location>
</feature>
<dbReference type="InterPro" id="IPR014716">
    <property type="entry name" value="Fibrinogen_a/b/g_C_1"/>
</dbReference>
<evidence type="ECO:0000259" key="1">
    <source>
        <dbReference type="PROSITE" id="PS51406"/>
    </source>
</evidence>
<dbReference type="PROSITE" id="PS51406">
    <property type="entry name" value="FIBRINOGEN_C_2"/>
    <property type="match status" value="1"/>
</dbReference>
<accession>A0A8S3R6V7</accession>
<dbReference type="Proteomes" id="UP000683360">
    <property type="component" value="Unassembled WGS sequence"/>
</dbReference>
<reference evidence="2" key="1">
    <citation type="submission" date="2021-03" db="EMBL/GenBank/DDBJ databases">
        <authorList>
            <person name="Bekaert M."/>
        </authorList>
    </citation>
    <scope>NUCLEOTIDE SEQUENCE</scope>
</reference>
<name>A0A8S3R6V7_MYTED</name>
<dbReference type="InterPro" id="IPR050373">
    <property type="entry name" value="Fibrinogen_C-term_domain"/>
</dbReference>
<dbReference type="AlphaFoldDB" id="A0A8S3R6V7"/>
<dbReference type="InterPro" id="IPR002181">
    <property type="entry name" value="Fibrinogen_a/b/g_C_dom"/>
</dbReference>
<dbReference type="Gene3D" id="3.90.215.10">
    <property type="entry name" value="Gamma Fibrinogen, chain A, domain 1"/>
    <property type="match status" value="2"/>
</dbReference>
<dbReference type="GO" id="GO:0005615">
    <property type="term" value="C:extracellular space"/>
    <property type="evidence" value="ECO:0007669"/>
    <property type="project" value="TreeGrafter"/>
</dbReference>
<gene>
    <name evidence="2" type="ORF">MEDL_17258</name>
</gene>
<keyword evidence="3" id="KW-1185">Reference proteome</keyword>